<evidence type="ECO:0000313" key="2">
    <source>
        <dbReference type="EMBL" id="MBB5599094.1"/>
    </source>
</evidence>
<protein>
    <submittedName>
        <fullName evidence="2">Uncharacterized protein</fullName>
    </submittedName>
</protein>
<dbReference type="AlphaFoldDB" id="A0A7W8YCP6"/>
<gene>
    <name evidence="2" type="ORF">BKA12_002174</name>
</gene>
<dbReference type="EMBL" id="JACHBL010000001">
    <property type="protein sequence ID" value="MBB5599094.1"/>
    <property type="molecule type" value="Genomic_DNA"/>
</dbReference>
<feature type="compositionally biased region" description="Polar residues" evidence="1">
    <location>
        <begin position="1"/>
        <end position="13"/>
    </location>
</feature>
<accession>A0A7W8YCP6</accession>
<dbReference type="Proteomes" id="UP000523863">
    <property type="component" value="Unassembled WGS sequence"/>
</dbReference>
<keyword evidence="3" id="KW-1185">Reference proteome</keyword>
<comment type="caution">
    <text evidence="2">The sequence shown here is derived from an EMBL/GenBank/DDBJ whole genome shotgun (WGS) entry which is preliminary data.</text>
</comment>
<sequence>MSSVVLDDASTSDLLPPLTPVWSKGFPSRDDGDDPVIAAARAAGHRAGKRLAKTPLTPRQRAVIASLVGGGRA</sequence>
<evidence type="ECO:0000256" key="1">
    <source>
        <dbReference type="SAM" id="MobiDB-lite"/>
    </source>
</evidence>
<feature type="region of interest" description="Disordered" evidence="1">
    <location>
        <begin position="1"/>
        <end position="33"/>
    </location>
</feature>
<dbReference type="RefSeq" id="WP_246361678.1">
    <property type="nucleotide sequence ID" value="NZ_JACHBL010000001.1"/>
</dbReference>
<organism evidence="2 3">
    <name type="scientific">Neomicrococcus lactis</name>
    <dbReference type="NCBI Taxonomy" id="732241"/>
    <lineage>
        <taxon>Bacteria</taxon>
        <taxon>Bacillati</taxon>
        <taxon>Actinomycetota</taxon>
        <taxon>Actinomycetes</taxon>
        <taxon>Micrococcales</taxon>
        <taxon>Micrococcaceae</taxon>
        <taxon>Neomicrococcus</taxon>
    </lineage>
</organism>
<name>A0A7W8YCP6_9MICC</name>
<proteinExistence type="predicted"/>
<reference evidence="2 3" key="1">
    <citation type="submission" date="2020-08" db="EMBL/GenBank/DDBJ databases">
        <title>Sequencing the genomes of 1000 actinobacteria strains.</title>
        <authorList>
            <person name="Klenk H.-P."/>
        </authorList>
    </citation>
    <scope>NUCLEOTIDE SEQUENCE [LARGE SCALE GENOMIC DNA]</scope>
    <source>
        <strain evidence="2 3">DSM 23694</strain>
    </source>
</reference>
<evidence type="ECO:0000313" key="3">
    <source>
        <dbReference type="Proteomes" id="UP000523863"/>
    </source>
</evidence>